<evidence type="ECO:0000313" key="2">
    <source>
        <dbReference type="EMBL" id="MFD2522300.1"/>
    </source>
</evidence>
<feature type="domain" description="Phosphatidic acid phosphatase type 2/haloperoxidase" evidence="1">
    <location>
        <begin position="75"/>
        <end position="185"/>
    </location>
</feature>
<protein>
    <submittedName>
        <fullName evidence="2">Phosphatase PAP2 family protein</fullName>
    </submittedName>
</protein>
<dbReference type="SUPFAM" id="SSF48317">
    <property type="entry name" value="Acid phosphatase/Vanadium-dependent haloperoxidase"/>
    <property type="match status" value="1"/>
</dbReference>
<sequence length="197" mass="21621">MKVSFSLIFTYLLSFNLFSQNIDINVLKNIHTNRNQNLDHTFETFSKATYPISAAVPIGLLGIGLIKKDKNLQRQGLTAGASLVVSLGATYVLKKIVDRPRPADTYSFINPYITETDPSFPSGHTTAAFSAATSLSLAARKWYVVVPAYVWAGTVAYSRLHLGVHYPSDVLAGALIGAGTAWASYKVNNWLQKKRSH</sequence>
<dbReference type="Pfam" id="PF01569">
    <property type="entry name" value="PAP2"/>
    <property type="match status" value="1"/>
</dbReference>
<dbReference type="Proteomes" id="UP001597510">
    <property type="component" value="Unassembled WGS sequence"/>
</dbReference>
<dbReference type="EMBL" id="JBHULC010000018">
    <property type="protein sequence ID" value="MFD2522300.1"/>
    <property type="molecule type" value="Genomic_DNA"/>
</dbReference>
<dbReference type="PANTHER" id="PTHR14969:SF13">
    <property type="entry name" value="AT30094P"/>
    <property type="match status" value="1"/>
</dbReference>
<dbReference type="RefSeq" id="WP_340234450.1">
    <property type="nucleotide sequence ID" value="NZ_JBBEWC010000002.1"/>
</dbReference>
<dbReference type="InterPro" id="IPR000326">
    <property type="entry name" value="PAP2/HPO"/>
</dbReference>
<proteinExistence type="predicted"/>
<comment type="caution">
    <text evidence="2">The sequence shown here is derived from an EMBL/GenBank/DDBJ whole genome shotgun (WGS) entry which is preliminary data.</text>
</comment>
<keyword evidence="3" id="KW-1185">Reference proteome</keyword>
<dbReference type="CDD" id="cd01610">
    <property type="entry name" value="PAP2_like"/>
    <property type="match status" value="1"/>
</dbReference>
<organism evidence="2 3">
    <name type="scientific">Emticicia soli</name>
    <dbReference type="NCBI Taxonomy" id="2027878"/>
    <lineage>
        <taxon>Bacteria</taxon>
        <taxon>Pseudomonadati</taxon>
        <taxon>Bacteroidota</taxon>
        <taxon>Cytophagia</taxon>
        <taxon>Cytophagales</taxon>
        <taxon>Leadbetterellaceae</taxon>
        <taxon>Emticicia</taxon>
    </lineage>
</organism>
<accession>A0ABW5J9Q7</accession>
<dbReference type="PANTHER" id="PTHR14969">
    <property type="entry name" value="SPHINGOSINE-1-PHOSPHATE PHOSPHOHYDROLASE"/>
    <property type="match status" value="1"/>
</dbReference>
<name>A0ABW5J9Q7_9BACT</name>
<dbReference type="SMART" id="SM00014">
    <property type="entry name" value="acidPPc"/>
    <property type="match status" value="1"/>
</dbReference>
<dbReference type="Gene3D" id="1.20.144.10">
    <property type="entry name" value="Phosphatidic acid phosphatase type 2/haloperoxidase"/>
    <property type="match status" value="1"/>
</dbReference>
<evidence type="ECO:0000259" key="1">
    <source>
        <dbReference type="SMART" id="SM00014"/>
    </source>
</evidence>
<evidence type="ECO:0000313" key="3">
    <source>
        <dbReference type="Proteomes" id="UP001597510"/>
    </source>
</evidence>
<reference evidence="3" key="1">
    <citation type="journal article" date="2019" name="Int. J. Syst. Evol. Microbiol.">
        <title>The Global Catalogue of Microorganisms (GCM) 10K type strain sequencing project: providing services to taxonomists for standard genome sequencing and annotation.</title>
        <authorList>
            <consortium name="The Broad Institute Genomics Platform"/>
            <consortium name="The Broad Institute Genome Sequencing Center for Infectious Disease"/>
            <person name="Wu L."/>
            <person name="Ma J."/>
        </authorList>
    </citation>
    <scope>NUCLEOTIDE SEQUENCE [LARGE SCALE GENOMIC DNA]</scope>
    <source>
        <strain evidence="3">KCTC 52344</strain>
    </source>
</reference>
<gene>
    <name evidence="2" type="ORF">ACFSR2_15495</name>
</gene>
<dbReference type="InterPro" id="IPR036938">
    <property type="entry name" value="PAP2/HPO_sf"/>
</dbReference>